<dbReference type="GO" id="GO:0004721">
    <property type="term" value="F:phosphoprotein phosphatase activity"/>
    <property type="evidence" value="ECO:0007669"/>
    <property type="project" value="TreeGrafter"/>
</dbReference>
<dbReference type="PROSITE" id="PS50109">
    <property type="entry name" value="HIS_KIN"/>
    <property type="match status" value="1"/>
</dbReference>
<dbReference type="Gene3D" id="3.30.565.10">
    <property type="entry name" value="Histidine kinase-like ATPase, C-terminal domain"/>
    <property type="match status" value="1"/>
</dbReference>
<dbReference type="EC" id="2.7.13.3" evidence="2"/>
<dbReference type="GO" id="GO:0016036">
    <property type="term" value="P:cellular response to phosphate starvation"/>
    <property type="evidence" value="ECO:0007669"/>
    <property type="project" value="TreeGrafter"/>
</dbReference>
<accession>A0A0G0UGW1</accession>
<dbReference type="SMART" id="SM00387">
    <property type="entry name" value="HATPase_c"/>
    <property type="match status" value="1"/>
</dbReference>
<dbReference type="InterPro" id="IPR003594">
    <property type="entry name" value="HATPase_dom"/>
</dbReference>
<keyword evidence="3" id="KW-0597">Phosphoprotein</keyword>
<reference evidence="9 10" key="1">
    <citation type="journal article" date="2015" name="Nature">
        <title>rRNA introns, odd ribosomes, and small enigmatic genomes across a large radiation of phyla.</title>
        <authorList>
            <person name="Brown C.T."/>
            <person name="Hug L.A."/>
            <person name="Thomas B.C."/>
            <person name="Sharon I."/>
            <person name="Castelle C.J."/>
            <person name="Singh A."/>
            <person name="Wilkins M.J."/>
            <person name="Williams K.H."/>
            <person name="Banfield J.F."/>
        </authorList>
    </citation>
    <scope>NUCLEOTIDE SEQUENCE [LARGE SCALE GENOMIC DNA]</scope>
</reference>
<comment type="catalytic activity">
    <reaction evidence="1">
        <text>ATP + protein L-histidine = ADP + protein N-phospho-L-histidine.</text>
        <dbReference type="EC" id="2.7.13.3"/>
    </reaction>
</comment>
<evidence type="ECO:0000256" key="3">
    <source>
        <dbReference type="ARBA" id="ARBA00022553"/>
    </source>
</evidence>
<dbReference type="EMBL" id="LCAH01000009">
    <property type="protein sequence ID" value="KKR86721.1"/>
    <property type="molecule type" value="Genomic_DNA"/>
</dbReference>
<dbReference type="GO" id="GO:0005886">
    <property type="term" value="C:plasma membrane"/>
    <property type="evidence" value="ECO:0007669"/>
    <property type="project" value="TreeGrafter"/>
</dbReference>
<evidence type="ECO:0000256" key="7">
    <source>
        <dbReference type="SAM" id="Phobius"/>
    </source>
</evidence>
<feature type="domain" description="Histidine kinase" evidence="8">
    <location>
        <begin position="129"/>
        <end position="348"/>
    </location>
</feature>
<dbReference type="InterPro" id="IPR050351">
    <property type="entry name" value="BphY/WalK/GraS-like"/>
</dbReference>
<evidence type="ECO:0000256" key="2">
    <source>
        <dbReference type="ARBA" id="ARBA00012438"/>
    </source>
</evidence>
<dbReference type="CDD" id="cd00082">
    <property type="entry name" value="HisKA"/>
    <property type="match status" value="1"/>
</dbReference>
<dbReference type="SUPFAM" id="SSF47384">
    <property type="entry name" value="Homodimeric domain of signal transducing histidine kinase"/>
    <property type="match status" value="1"/>
</dbReference>
<keyword evidence="6" id="KW-0902">Two-component regulatory system</keyword>
<evidence type="ECO:0000256" key="5">
    <source>
        <dbReference type="ARBA" id="ARBA00022777"/>
    </source>
</evidence>
<dbReference type="PANTHER" id="PTHR45453">
    <property type="entry name" value="PHOSPHATE REGULON SENSOR PROTEIN PHOR"/>
    <property type="match status" value="1"/>
</dbReference>
<evidence type="ECO:0000256" key="1">
    <source>
        <dbReference type="ARBA" id="ARBA00000085"/>
    </source>
</evidence>
<dbReference type="Pfam" id="PF00512">
    <property type="entry name" value="HisKA"/>
    <property type="match status" value="1"/>
</dbReference>
<evidence type="ECO:0000313" key="9">
    <source>
        <dbReference type="EMBL" id="KKR86721.1"/>
    </source>
</evidence>
<keyword evidence="5 9" id="KW-0418">Kinase</keyword>
<feature type="transmembrane region" description="Helical" evidence="7">
    <location>
        <begin position="86"/>
        <end position="109"/>
    </location>
</feature>
<dbReference type="AlphaFoldDB" id="A0A0G0UGW1"/>
<keyword evidence="7" id="KW-0472">Membrane</keyword>
<dbReference type="PRINTS" id="PR00344">
    <property type="entry name" value="BCTRLSENSOR"/>
</dbReference>
<evidence type="ECO:0000313" key="10">
    <source>
        <dbReference type="Proteomes" id="UP000034616"/>
    </source>
</evidence>
<dbReference type="Proteomes" id="UP000034616">
    <property type="component" value="Unassembled WGS sequence"/>
</dbReference>
<sequence>MQNGFKLSGEKDTASLSPQFQRARWWLTGIYVIILAVILCLSGGVTHSAFSQRLERRINRFVPPPSQILMRQPDIHVAPQELRTDLIWSLFFVNSVLLVLAGFWSYWLAGRTLRPIQKMYDEQRRFLSDASHELRTPLAILRIDLENELMDAKTKKEQRIRTESHLEEVARMGTLVENLLVLSRSDESIDLDEYREIISVPDVVCDVIERLQSFAFSYTVSLQMQSSKELSVFVVADRELLFQAVSNIVKNAIMYNKKQGSIFVTIEQRDHQVEIKVVDTGVGIAKEDLKKIFSRFYRVEKSRSRQTGGSGLGLSIVQSIVERFGGSIHVESVFGKGTTVTLLFPIHKTS</sequence>
<name>A0A0G0UGW1_9BACT</name>
<dbReference type="SMART" id="SM00388">
    <property type="entry name" value="HisKA"/>
    <property type="match status" value="1"/>
</dbReference>
<dbReference type="InterPro" id="IPR005467">
    <property type="entry name" value="His_kinase_dom"/>
</dbReference>
<dbReference type="InterPro" id="IPR003661">
    <property type="entry name" value="HisK_dim/P_dom"/>
</dbReference>
<keyword evidence="7" id="KW-0812">Transmembrane</keyword>
<evidence type="ECO:0000259" key="8">
    <source>
        <dbReference type="PROSITE" id="PS50109"/>
    </source>
</evidence>
<gene>
    <name evidence="9" type="ORF">UU35_C0009G0008</name>
</gene>
<dbReference type="Gene3D" id="1.10.287.130">
    <property type="match status" value="1"/>
</dbReference>
<dbReference type="PATRIC" id="fig|1618985.3.peg.667"/>
<feature type="transmembrane region" description="Helical" evidence="7">
    <location>
        <begin position="25"/>
        <end position="45"/>
    </location>
</feature>
<dbReference type="InterPro" id="IPR036097">
    <property type="entry name" value="HisK_dim/P_sf"/>
</dbReference>
<dbReference type="PANTHER" id="PTHR45453:SF1">
    <property type="entry name" value="PHOSPHATE REGULON SENSOR PROTEIN PHOR"/>
    <property type="match status" value="1"/>
</dbReference>
<dbReference type="InterPro" id="IPR004358">
    <property type="entry name" value="Sig_transdc_His_kin-like_C"/>
</dbReference>
<dbReference type="Pfam" id="PF02518">
    <property type="entry name" value="HATPase_c"/>
    <property type="match status" value="1"/>
</dbReference>
<dbReference type="GO" id="GO:0000155">
    <property type="term" value="F:phosphorelay sensor kinase activity"/>
    <property type="evidence" value="ECO:0007669"/>
    <property type="project" value="InterPro"/>
</dbReference>
<evidence type="ECO:0000256" key="4">
    <source>
        <dbReference type="ARBA" id="ARBA00022679"/>
    </source>
</evidence>
<comment type="caution">
    <text evidence="9">The sequence shown here is derived from an EMBL/GenBank/DDBJ whole genome shotgun (WGS) entry which is preliminary data.</text>
</comment>
<keyword evidence="4" id="KW-0808">Transferase</keyword>
<keyword evidence="7" id="KW-1133">Transmembrane helix</keyword>
<dbReference type="InterPro" id="IPR036890">
    <property type="entry name" value="HATPase_C_sf"/>
</dbReference>
<dbReference type="SUPFAM" id="SSF55874">
    <property type="entry name" value="ATPase domain of HSP90 chaperone/DNA topoisomerase II/histidine kinase"/>
    <property type="match status" value="1"/>
</dbReference>
<proteinExistence type="predicted"/>
<organism evidence="9 10">
    <name type="scientific">Candidatus Uhrbacteria bacterium GW2011_GWC2_41_11</name>
    <dbReference type="NCBI Taxonomy" id="1618985"/>
    <lineage>
        <taxon>Bacteria</taxon>
        <taxon>Candidatus Uhriibacteriota</taxon>
    </lineage>
</organism>
<protein>
    <recommendedName>
        <fullName evidence="2">histidine kinase</fullName>
        <ecNumber evidence="2">2.7.13.3</ecNumber>
    </recommendedName>
</protein>
<evidence type="ECO:0000256" key="6">
    <source>
        <dbReference type="ARBA" id="ARBA00023012"/>
    </source>
</evidence>
<dbReference type="FunFam" id="3.30.565.10:FF:000006">
    <property type="entry name" value="Sensor histidine kinase WalK"/>
    <property type="match status" value="1"/>
</dbReference>